<keyword evidence="10" id="KW-1185">Reference proteome</keyword>
<dbReference type="Pfam" id="PF00892">
    <property type="entry name" value="EamA"/>
    <property type="match status" value="2"/>
</dbReference>
<protein>
    <submittedName>
        <fullName evidence="9">Transporter</fullName>
    </submittedName>
</protein>
<dbReference type="AlphaFoldDB" id="A0A0D7X5E6"/>
<dbReference type="InterPro" id="IPR050638">
    <property type="entry name" value="AA-Vitamin_Transporters"/>
</dbReference>
<dbReference type="RefSeq" id="WP_044645090.1">
    <property type="nucleotide sequence ID" value="NZ_JTHP01000006.1"/>
</dbReference>
<gene>
    <name evidence="9" type="ORF">QD47_05060</name>
</gene>
<evidence type="ECO:0000313" key="9">
    <source>
        <dbReference type="EMBL" id="KJD46630.1"/>
    </source>
</evidence>
<feature type="transmembrane region" description="Helical" evidence="7">
    <location>
        <begin position="258"/>
        <end position="275"/>
    </location>
</feature>
<keyword evidence="3" id="KW-1003">Cell membrane</keyword>
<evidence type="ECO:0000256" key="3">
    <source>
        <dbReference type="ARBA" id="ARBA00022475"/>
    </source>
</evidence>
<evidence type="ECO:0000256" key="7">
    <source>
        <dbReference type="SAM" id="Phobius"/>
    </source>
</evidence>
<organism evidence="9 10">
    <name type="scientific">Paenibacillus terrae</name>
    <dbReference type="NCBI Taxonomy" id="159743"/>
    <lineage>
        <taxon>Bacteria</taxon>
        <taxon>Bacillati</taxon>
        <taxon>Bacillota</taxon>
        <taxon>Bacilli</taxon>
        <taxon>Bacillales</taxon>
        <taxon>Paenibacillaceae</taxon>
        <taxon>Paenibacillus</taxon>
    </lineage>
</organism>
<feature type="domain" description="EamA" evidence="8">
    <location>
        <begin position="10"/>
        <end position="143"/>
    </location>
</feature>
<proteinExistence type="inferred from homology"/>
<keyword evidence="6 7" id="KW-0472">Membrane</keyword>
<dbReference type="PANTHER" id="PTHR32322:SF18">
    <property type="entry name" value="S-ADENOSYLMETHIONINE_S-ADENOSYLHOMOCYSTEINE TRANSPORTER"/>
    <property type="match status" value="1"/>
</dbReference>
<name>A0A0D7X5E6_9BACL</name>
<feature type="transmembrane region" description="Helical" evidence="7">
    <location>
        <begin position="74"/>
        <end position="96"/>
    </location>
</feature>
<dbReference type="InterPro" id="IPR000620">
    <property type="entry name" value="EamA_dom"/>
</dbReference>
<feature type="transmembrane region" description="Helical" evidence="7">
    <location>
        <begin position="225"/>
        <end position="246"/>
    </location>
</feature>
<sequence length="315" mass="33995">MDTQTKGLKLAYFFAVLNAAIIGFSFLFTKMALVHAHPIDTLTYRFAASFIVLSIPVALGWIKLSYRGKPIFKALLLALMYPLGFFTLQAFGLQHATSAEGGIMYAFTPVVTMIIASLFLKETTTLLQKLSIFLSVFGVVFIFIMKGSSFNLSNLGGLSMLFLTCVAFAGYSVLARSLSKHFSPAEISYFMMGIGFITFLVVSLTKHIQGGTLSQFVALSGNGTFVLSIIYLGVVASLITSLTANYALSKIEASKMSVFTNLSTIVSIAAGALFIGEEITVYHLIGSLLIIAGVIGTNYLGRKKTVPLRADTLKT</sequence>
<evidence type="ECO:0000256" key="4">
    <source>
        <dbReference type="ARBA" id="ARBA00022692"/>
    </source>
</evidence>
<feature type="transmembrane region" description="Helical" evidence="7">
    <location>
        <begin position="102"/>
        <end position="120"/>
    </location>
</feature>
<dbReference type="OrthoDB" id="1682095at2"/>
<evidence type="ECO:0000313" key="10">
    <source>
        <dbReference type="Proteomes" id="UP000032534"/>
    </source>
</evidence>
<dbReference type="PANTHER" id="PTHR32322">
    <property type="entry name" value="INNER MEMBRANE TRANSPORTER"/>
    <property type="match status" value="1"/>
</dbReference>
<feature type="transmembrane region" description="Helical" evidence="7">
    <location>
        <begin position="12"/>
        <end position="36"/>
    </location>
</feature>
<dbReference type="InterPro" id="IPR037185">
    <property type="entry name" value="EmrE-like"/>
</dbReference>
<feature type="transmembrane region" description="Helical" evidence="7">
    <location>
        <begin position="42"/>
        <end position="62"/>
    </location>
</feature>
<evidence type="ECO:0000256" key="2">
    <source>
        <dbReference type="ARBA" id="ARBA00007362"/>
    </source>
</evidence>
<feature type="domain" description="EamA" evidence="8">
    <location>
        <begin position="157"/>
        <end position="298"/>
    </location>
</feature>
<dbReference type="PATRIC" id="fig|159743.3.peg.1085"/>
<dbReference type="EMBL" id="JTHP01000006">
    <property type="protein sequence ID" value="KJD46630.1"/>
    <property type="molecule type" value="Genomic_DNA"/>
</dbReference>
<comment type="subcellular location">
    <subcellularLocation>
        <location evidence="1">Cell membrane</location>
        <topology evidence="1">Multi-pass membrane protein</topology>
    </subcellularLocation>
</comment>
<accession>A0A0D7X5E6</accession>
<dbReference type="Proteomes" id="UP000032534">
    <property type="component" value="Unassembled WGS sequence"/>
</dbReference>
<evidence type="ECO:0000256" key="1">
    <source>
        <dbReference type="ARBA" id="ARBA00004651"/>
    </source>
</evidence>
<comment type="similarity">
    <text evidence="2">Belongs to the EamA transporter family.</text>
</comment>
<feature type="transmembrane region" description="Helical" evidence="7">
    <location>
        <begin position="132"/>
        <end position="149"/>
    </location>
</feature>
<dbReference type="Gene3D" id="1.10.3730.20">
    <property type="match status" value="1"/>
</dbReference>
<evidence type="ECO:0000256" key="5">
    <source>
        <dbReference type="ARBA" id="ARBA00022989"/>
    </source>
</evidence>
<reference evidence="9 10" key="1">
    <citation type="submission" date="2014-11" db="EMBL/GenBank/DDBJ databases">
        <title>Draft Genome Sequences of Paenibacillus polymyxa NRRL B-30509 and Paenibacillus terrae NRRL B-30644, Strains from a Poultry Environment that Produce Tridecaptin A and Paenicidins.</title>
        <authorList>
            <person name="van Belkum M.J."/>
            <person name="Lohans C.T."/>
            <person name="Vederas J.C."/>
        </authorList>
    </citation>
    <scope>NUCLEOTIDE SEQUENCE [LARGE SCALE GENOMIC DNA]</scope>
    <source>
        <strain evidence="9 10">NRRL B-30644</strain>
    </source>
</reference>
<feature type="transmembrane region" description="Helical" evidence="7">
    <location>
        <begin position="187"/>
        <end position="205"/>
    </location>
</feature>
<feature type="transmembrane region" description="Helical" evidence="7">
    <location>
        <begin position="281"/>
        <end position="300"/>
    </location>
</feature>
<comment type="caution">
    <text evidence="9">The sequence shown here is derived from an EMBL/GenBank/DDBJ whole genome shotgun (WGS) entry which is preliminary data.</text>
</comment>
<evidence type="ECO:0000256" key="6">
    <source>
        <dbReference type="ARBA" id="ARBA00023136"/>
    </source>
</evidence>
<dbReference type="SUPFAM" id="SSF103481">
    <property type="entry name" value="Multidrug resistance efflux transporter EmrE"/>
    <property type="match status" value="2"/>
</dbReference>
<dbReference type="GO" id="GO:0005886">
    <property type="term" value="C:plasma membrane"/>
    <property type="evidence" value="ECO:0007669"/>
    <property type="project" value="UniProtKB-SubCell"/>
</dbReference>
<keyword evidence="5 7" id="KW-1133">Transmembrane helix</keyword>
<keyword evidence="4 7" id="KW-0812">Transmembrane</keyword>
<evidence type="ECO:0000259" key="8">
    <source>
        <dbReference type="Pfam" id="PF00892"/>
    </source>
</evidence>
<feature type="transmembrane region" description="Helical" evidence="7">
    <location>
        <begin position="155"/>
        <end position="175"/>
    </location>
</feature>